<evidence type="ECO:0000313" key="3">
    <source>
        <dbReference type="Proteomes" id="UP000184267"/>
    </source>
</evidence>
<protein>
    <recommendedName>
        <fullName evidence="1">BTB domain-containing protein</fullName>
    </recommendedName>
</protein>
<keyword evidence="3" id="KW-1185">Reference proteome</keyword>
<sequence>MDSSSTTSTQTTGLHRHPELYFDDGDIVLQAHSSSVGIPQHHQLFCVHQAMLSTHSPVFSNLFADASASPESMYDGRCLIIMSDEAEDLSHLLLYLYNPGRYLLRSSHPDTAVELRGAVKLAGKYLLDTVRSNMIQRVVQDWPTTLVDWDISEGARQSIERMVYDAHRPTSCSAELADRTPEPVSAIVFAQEHGCAEILPAAFYSLASIDVGSQWHEDPVFRVHRLRFPCARWALCDKDNLVRYIMGRQSLDAFYHRVARDLDRGVMLCADCRPPAAALDLDVQDWPCLRALRTVRNCVWGTRPTYDPLATLRELDEYDKLGIAFMPRGPEALCCECREKLGRWVYEERAWLWERLPQIFCLE</sequence>
<dbReference type="AlphaFoldDB" id="A0A1M2W6E4"/>
<dbReference type="EMBL" id="MNAD01000181">
    <property type="protein sequence ID" value="OJT15342.1"/>
    <property type="molecule type" value="Genomic_DNA"/>
</dbReference>
<dbReference type="CDD" id="cd18186">
    <property type="entry name" value="BTB_POZ_ZBTB_KLHL-like"/>
    <property type="match status" value="1"/>
</dbReference>
<evidence type="ECO:0000259" key="1">
    <source>
        <dbReference type="PROSITE" id="PS50097"/>
    </source>
</evidence>
<dbReference type="Pfam" id="PF00651">
    <property type="entry name" value="BTB"/>
    <property type="match status" value="1"/>
</dbReference>
<comment type="caution">
    <text evidence="2">The sequence shown here is derived from an EMBL/GenBank/DDBJ whole genome shotgun (WGS) entry which is preliminary data.</text>
</comment>
<proteinExistence type="predicted"/>
<accession>A0A1M2W6E4</accession>
<gene>
    <name evidence="2" type="ORF">TRAPUB_8098</name>
</gene>
<dbReference type="SUPFAM" id="SSF54695">
    <property type="entry name" value="POZ domain"/>
    <property type="match status" value="1"/>
</dbReference>
<organism evidence="2 3">
    <name type="scientific">Trametes pubescens</name>
    <name type="common">White-rot fungus</name>
    <dbReference type="NCBI Taxonomy" id="154538"/>
    <lineage>
        <taxon>Eukaryota</taxon>
        <taxon>Fungi</taxon>
        <taxon>Dikarya</taxon>
        <taxon>Basidiomycota</taxon>
        <taxon>Agaricomycotina</taxon>
        <taxon>Agaricomycetes</taxon>
        <taxon>Polyporales</taxon>
        <taxon>Polyporaceae</taxon>
        <taxon>Trametes</taxon>
    </lineage>
</organism>
<evidence type="ECO:0000313" key="2">
    <source>
        <dbReference type="EMBL" id="OJT15342.1"/>
    </source>
</evidence>
<dbReference type="Gene3D" id="3.30.710.10">
    <property type="entry name" value="Potassium Channel Kv1.1, Chain A"/>
    <property type="match status" value="1"/>
</dbReference>
<dbReference type="OrthoDB" id="3268787at2759"/>
<dbReference type="OMA" id="ESMYDGR"/>
<dbReference type="PROSITE" id="PS50097">
    <property type="entry name" value="BTB"/>
    <property type="match status" value="1"/>
</dbReference>
<reference evidence="2 3" key="1">
    <citation type="submission" date="2016-10" db="EMBL/GenBank/DDBJ databases">
        <title>Genome sequence of the basidiomycete white-rot fungus Trametes pubescens.</title>
        <authorList>
            <person name="Makela M.R."/>
            <person name="Granchi Z."/>
            <person name="Peng M."/>
            <person name="De Vries R.P."/>
            <person name="Grigoriev I."/>
            <person name="Riley R."/>
            <person name="Hilden K."/>
        </authorList>
    </citation>
    <scope>NUCLEOTIDE SEQUENCE [LARGE SCALE GENOMIC DNA]</scope>
    <source>
        <strain evidence="2 3">FBCC735</strain>
    </source>
</reference>
<dbReference type="Proteomes" id="UP000184267">
    <property type="component" value="Unassembled WGS sequence"/>
</dbReference>
<dbReference type="InterPro" id="IPR000210">
    <property type="entry name" value="BTB/POZ_dom"/>
</dbReference>
<feature type="domain" description="BTB" evidence="1">
    <location>
        <begin position="25"/>
        <end position="98"/>
    </location>
</feature>
<dbReference type="STRING" id="154538.A0A1M2W6E4"/>
<dbReference type="InterPro" id="IPR011333">
    <property type="entry name" value="SKP1/BTB/POZ_sf"/>
</dbReference>
<name>A0A1M2W6E4_TRAPU</name>